<dbReference type="RefSeq" id="WP_209700641.1">
    <property type="nucleotide sequence ID" value="NZ_JAGGLM010000001.1"/>
</dbReference>
<dbReference type="Gene3D" id="3.30.2320.50">
    <property type="match status" value="1"/>
</dbReference>
<dbReference type="EMBL" id="JAGGLM010000001">
    <property type="protein sequence ID" value="MBP2031698.1"/>
    <property type="molecule type" value="Genomic_DNA"/>
</dbReference>
<accession>A0ABS4KNS5</accession>
<evidence type="ECO:0000313" key="1">
    <source>
        <dbReference type="EMBL" id="MBP2031698.1"/>
    </source>
</evidence>
<proteinExistence type="predicted"/>
<comment type="caution">
    <text evidence="1">The sequence shown here is derived from an EMBL/GenBank/DDBJ whole genome shotgun (WGS) entry which is preliminary data.</text>
</comment>
<protein>
    <submittedName>
        <fullName evidence="1">Zn finger protein HypA/HybF involved in hydrogenase expression</fullName>
    </submittedName>
</protein>
<dbReference type="Proteomes" id="UP001519307">
    <property type="component" value="Unassembled WGS sequence"/>
</dbReference>
<keyword evidence="2" id="KW-1185">Reference proteome</keyword>
<gene>
    <name evidence="1" type="ORF">J2Z42_000363</name>
</gene>
<evidence type="ECO:0000313" key="2">
    <source>
        <dbReference type="Proteomes" id="UP001519307"/>
    </source>
</evidence>
<organism evidence="1 2">
    <name type="scientific">Clostridium algifaecis</name>
    <dbReference type="NCBI Taxonomy" id="1472040"/>
    <lineage>
        <taxon>Bacteria</taxon>
        <taxon>Bacillati</taxon>
        <taxon>Bacillota</taxon>
        <taxon>Clostridia</taxon>
        <taxon>Eubacteriales</taxon>
        <taxon>Clostridiaceae</taxon>
        <taxon>Clostridium</taxon>
    </lineage>
</organism>
<name>A0ABS4KNS5_9CLOT</name>
<sequence>MHDIILLSKISKALNKCCVQNKILKVNKLIVVVNENSHVNSSNLYDYLRSYNEDITDELTEVKIEIEDLPDQIAIIKNIEGDVAEN</sequence>
<reference evidence="1 2" key="1">
    <citation type="submission" date="2021-03" db="EMBL/GenBank/DDBJ databases">
        <title>Genomic Encyclopedia of Type Strains, Phase IV (KMG-IV): sequencing the most valuable type-strain genomes for metagenomic binning, comparative biology and taxonomic classification.</title>
        <authorList>
            <person name="Goeker M."/>
        </authorList>
    </citation>
    <scope>NUCLEOTIDE SEQUENCE [LARGE SCALE GENOMIC DNA]</scope>
    <source>
        <strain evidence="1 2">DSM 28783</strain>
    </source>
</reference>